<name>A0A396IK17_MEDTR</name>
<evidence type="ECO:0000313" key="2">
    <source>
        <dbReference type="Proteomes" id="UP000265566"/>
    </source>
</evidence>
<proteinExistence type="predicted"/>
<sequence length="106" mass="11934">MLAALGFNQNQNRNIFIAGSNLYRDRSRLAALTSLHPKLNLVSSAKLKPFANSSSEVCYCCHSCFIYFNDVTNLIKLLVTINRCLSSYSIFGIIEDRIILVLLLVF</sequence>
<dbReference type="AlphaFoldDB" id="A0A396IK17"/>
<reference evidence="2" key="1">
    <citation type="journal article" date="2018" name="Nat. Plants">
        <title>Whole-genome landscape of Medicago truncatula symbiotic genes.</title>
        <authorList>
            <person name="Pecrix Y."/>
            <person name="Staton S.E."/>
            <person name="Sallet E."/>
            <person name="Lelandais-Briere C."/>
            <person name="Moreau S."/>
            <person name="Carrere S."/>
            <person name="Blein T."/>
            <person name="Jardinaud M.F."/>
            <person name="Latrasse D."/>
            <person name="Zouine M."/>
            <person name="Zahm M."/>
            <person name="Kreplak J."/>
            <person name="Mayjonade B."/>
            <person name="Satge C."/>
            <person name="Perez M."/>
            <person name="Cauet S."/>
            <person name="Marande W."/>
            <person name="Chantry-Darmon C."/>
            <person name="Lopez-Roques C."/>
            <person name="Bouchez O."/>
            <person name="Berard A."/>
            <person name="Debelle F."/>
            <person name="Munos S."/>
            <person name="Bendahmane A."/>
            <person name="Berges H."/>
            <person name="Niebel A."/>
            <person name="Buitink J."/>
            <person name="Frugier F."/>
            <person name="Benhamed M."/>
            <person name="Crespi M."/>
            <person name="Gouzy J."/>
            <person name="Gamas P."/>
        </authorList>
    </citation>
    <scope>NUCLEOTIDE SEQUENCE [LARGE SCALE GENOMIC DNA]</scope>
    <source>
        <strain evidence="2">cv. Jemalong A17</strain>
    </source>
</reference>
<protein>
    <submittedName>
        <fullName evidence="1">Uncharacterized protein</fullName>
    </submittedName>
</protein>
<dbReference type="Gramene" id="rna27903">
    <property type="protein sequence ID" value="RHN65013.1"/>
    <property type="gene ID" value="gene27903"/>
</dbReference>
<dbReference type="Proteomes" id="UP000265566">
    <property type="component" value="Chromosome 4"/>
</dbReference>
<gene>
    <name evidence="1" type="ORF">MtrunA17_Chr4g0075351</name>
</gene>
<evidence type="ECO:0000313" key="1">
    <source>
        <dbReference type="EMBL" id="RHN65013.1"/>
    </source>
</evidence>
<accession>A0A396IK17</accession>
<dbReference type="EMBL" id="PSQE01000004">
    <property type="protein sequence ID" value="RHN65013.1"/>
    <property type="molecule type" value="Genomic_DNA"/>
</dbReference>
<comment type="caution">
    <text evidence="1">The sequence shown here is derived from an EMBL/GenBank/DDBJ whole genome shotgun (WGS) entry which is preliminary data.</text>
</comment>
<organism evidence="1 2">
    <name type="scientific">Medicago truncatula</name>
    <name type="common">Barrel medic</name>
    <name type="synonym">Medicago tribuloides</name>
    <dbReference type="NCBI Taxonomy" id="3880"/>
    <lineage>
        <taxon>Eukaryota</taxon>
        <taxon>Viridiplantae</taxon>
        <taxon>Streptophyta</taxon>
        <taxon>Embryophyta</taxon>
        <taxon>Tracheophyta</taxon>
        <taxon>Spermatophyta</taxon>
        <taxon>Magnoliopsida</taxon>
        <taxon>eudicotyledons</taxon>
        <taxon>Gunneridae</taxon>
        <taxon>Pentapetalae</taxon>
        <taxon>rosids</taxon>
        <taxon>fabids</taxon>
        <taxon>Fabales</taxon>
        <taxon>Fabaceae</taxon>
        <taxon>Papilionoideae</taxon>
        <taxon>50 kb inversion clade</taxon>
        <taxon>NPAAA clade</taxon>
        <taxon>Hologalegina</taxon>
        <taxon>IRL clade</taxon>
        <taxon>Trifolieae</taxon>
        <taxon>Medicago</taxon>
    </lineage>
</organism>